<sequence>MEPTTEKSTESIGDLNKPFRFKGASFKRWKCKVLFYLSLLNVSYVLTAKNHSKITTENMTEAQVKVHEEKIEKYTRSKYDTEEAGAKKYAASRFFRYQMVDGKFVAEQVQDFQMVVAEVRSECIKIGDNLIVCGIIDKLPPSWREFQKSMRHKQKETSLETLITRIRVEEEARGQDDLIFQNGNEDTMTKLFVAVVTDINTVQFVEGWWADSGANRHVCYDKDWFKKFTPFEEEKTIMLGDSSKTEILGNGEVELKFTSGRILMLKDVLYTSSMRKNLISSFLLNKAGFKQTIESDQYVITKNGVFVGKGYACDGMFKLNIENKA</sequence>
<evidence type="ECO:0000313" key="3">
    <source>
        <dbReference type="RefSeq" id="XP_018819172.1"/>
    </source>
</evidence>
<dbReference type="Pfam" id="PF22936">
    <property type="entry name" value="Pol_BBD"/>
    <property type="match status" value="1"/>
</dbReference>
<dbReference type="RefSeq" id="XP_018819172.1">
    <property type="nucleotide sequence ID" value="XM_018963627.1"/>
</dbReference>
<dbReference type="InterPro" id="IPR054722">
    <property type="entry name" value="PolX-like_BBD"/>
</dbReference>
<dbReference type="AlphaFoldDB" id="A0A2I4EIF1"/>
<dbReference type="PANTHER" id="PTHR47592">
    <property type="entry name" value="PBF68 PROTEIN"/>
    <property type="match status" value="1"/>
</dbReference>
<evidence type="ECO:0000259" key="1">
    <source>
        <dbReference type="Pfam" id="PF22936"/>
    </source>
</evidence>
<dbReference type="Gramene" id="Jr05_07280_p1">
    <property type="protein sequence ID" value="cds.Jr05_07280_p1"/>
    <property type="gene ID" value="Jr05_07280"/>
</dbReference>
<proteinExistence type="predicted"/>
<gene>
    <name evidence="3" type="primary">LOC108989865</name>
</gene>
<protein>
    <submittedName>
        <fullName evidence="3">Uncharacterized protein LOC108989865</fullName>
    </submittedName>
</protein>
<name>A0A2I4EIF1_JUGRE</name>
<dbReference type="KEGG" id="jre:108989865"/>
<feature type="domain" description="Retrovirus-related Pol polyprotein from transposon TNT 1-94-like beta-barrel" evidence="1">
    <location>
        <begin position="208"/>
        <end position="289"/>
    </location>
</feature>
<reference evidence="3" key="1">
    <citation type="submission" date="2025-08" db="UniProtKB">
        <authorList>
            <consortium name="RefSeq"/>
        </authorList>
    </citation>
    <scope>IDENTIFICATION</scope>
    <source>
        <tissue evidence="3">Leaves</tissue>
    </source>
</reference>
<evidence type="ECO:0000313" key="2">
    <source>
        <dbReference type="Proteomes" id="UP000235220"/>
    </source>
</evidence>
<organism evidence="2 3">
    <name type="scientific">Juglans regia</name>
    <name type="common">English walnut</name>
    <dbReference type="NCBI Taxonomy" id="51240"/>
    <lineage>
        <taxon>Eukaryota</taxon>
        <taxon>Viridiplantae</taxon>
        <taxon>Streptophyta</taxon>
        <taxon>Embryophyta</taxon>
        <taxon>Tracheophyta</taxon>
        <taxon>Spermatophyta</taxon>
        <taxon>Magnoliopsida</taxon>
        <taxon>eudicotyledons</taxon>
        <taxon>Gunneridae</taxon>
        <taxon>Pentapetalae</taxon>
        <taxon>rosids</taxon>
        <taxon>fabids</taxon>
        <taxon>Fagales</taxon>
        <taxon>Juglandaceae</taxon>
        <taxon>Juglans</taxon>
    </lineage>
</organism>
<dbReference type="GeneID" id="108989865"/>
<dbReference type="Pfam" id="PF14223">
    <property type="entry name" value="Retrotran_gag_2"/>
    <property type="match status" value="1"/>
</dbReference>
<keyword evidence="2" id="KW-1185">Reference proteome</keyword>
<dbReference type="OrthoDB" id="2596766at2759"/>
<dbReference type="Proteomes" id="UP000235220">
    <property type="component" value="Chromosome 5"/>
</dbReference>
<dbReference type="PANTHER" id="PTHR47592:SF27">
    <property type="entry name" value="OS08G0421700 PROTEIN"/>
    <property type="match status" value="1"/>
</dbReference>
<accession>A0A2I4EIF1</accession>